<evidence type="ECO:0000313" key="3">
    <source>
        <dbReference type="Proteomes" id="UP000266841"/>
    </source>
</evidence>
<sequence>KEKVDDEEDPDDGDRDSRTKIDAALLHDIVPQPGGDYEPMDETSTAQTRRKNFALRVMTFGAYNPEGNGGSMETDPSFPTDEDMSSSYSDG</sequence>
<protein>
    <submittedName>
        <fullName evidence="2">Uncharacterized protein</fullName>
    </submittedName>
</protein>
<feature type="compositionally biased region" description="Acidic residues" evidence="1">
    <location>
        <begin position="1"/>
        <end position="14"/>
    </location>
</feature>
<dbReference type="AlphaFoldDB" id="K0RIS6"/>
<gene>
    <name evidence="2" type="ORF">THAOC_26929</name>
</gene>
<accession>K0RIS6</accession>
<comment type="caution">
    <text evidence="2">The sequence shown here is derived from an EMBL/GenBank/DDBJ whole genome shotgun (WGS) entry which is preliminary data.</text>
</comment>
<evidence type="ECO:0000313" key="2">
    <source>
        <dbReference type="EMBL" id="EJK53603.1"/>
    </source>
</evidence>
<organism evidence="2 3">
    <name type="scientific">Thalassiosira oceanica</name>
    <name type="common">Marine diatom</name>
    <dbReference type="NCBI Taxonomy" id="159749"/>
    <lineage>
        <taxon>Eukaryota</taxon>
        <taxon>Sar</taxon>
        <taxon>Stramenopiles</taxon>
        <taxon>Ochrophyta</taxon>
        <taxon>Bacillariophyta</taxon>
        <taxon>Coscinodiscophyceae</taxon>
        <taxon>Thalassiosirophycidae</taxon>
        <taxon>Thalassiosirales</taxon>
        <taxon>Thalassiosiraceae</taxon>
        <taxon>Thalassiosira</taxon>
    </lineage>
</organism>
<feature type="non-terminal residue" evidence="2">
    <location>
        <position position="1"/>
    </location>
</feature>
<feature type="region of interest" description="Disordered" evidence="1">
    <location>
        <begin position="1"/>
        <end position="48"/>
    </location>
</feature>
<dbReference type="OrthoDB" id="47236at2759"/>
<evidence type="ECO:0000256" key="1">
    <source>
        <dbReference type="SAM" id="MobiDB-lite"/>
    </source>
</evidence>
<dbReference type="Proteomes" id="UP000266841">
    <property type="component" value="Unassembled WGS sequence"/>
</dbReference>
<keyword evidence="3" id="KW-1185">Reference proteome</keyword>
<proteinExistence type="predicted"/>
<dbReference type="EMBL" id="AGNL01037455">
    <property type="protein sequence ID" value="EJK53603.1"/>
    <property type="molecule type" value="Genomic_DNA"/>
</dbReference>
<reference evidence="2 3" key="1">
    <citation type="journal article" date="2012" name="Genome Biol.">
        <title>Genome and low-iron response of an oceanic diatom adapted to chronic iron limitation.</title>
        <authorList>
            <person name="Lommer M."/>
            <person name="Specht M."/>
            <person name="Roy A.S."/>
            <person name="Kraemer L."/>
            <person name="Andreson R."/>
            <person name="Gutowska M.A."/>
            <person name="Wolf J."/>
            <person name="Bergner S.V."/>
            <person name="Schilhabel M.B."/>
            <person name="Klostermeier U.C."/>
            <person name="Beiko R.G."/>
            <person name="Rosenstiel P."/>
            <person name="Hippler M."/>
            <person name="Laroche J."/>
        </authorList>
    </citation>
    <scope>NUCLEOTIDE SEQUENCE [LARGE SCALE GENOMIC DNA]</scope>
    <source>
        <strain evidence="2 3">CCMP1005</strain>
    </source>
</reference>
<feature type="region of interest" description="Disordered" evidence="1">
    <location>
        <begin position="62"/>
        <end position="91"/>
    </location>
</feature>
<name>K0RIS6_THAOC</name>